<dbReference type="InterPro" id="IPR001958">
    <property type="entry name" value="Tet-R_TetA/multi-R_MdtG-like"/>
</dbReference>
<feature type="transmembrane region" description="Helical" evidence="6">
    <location>
        <begin position="95"/>
        <end position="112"/>
    </location>
</feature>
<reference evidence="8 9" key="1">
    <citation type="submission" date="2023-02" db="EMBL/GenBank/DDBJ databases">
        <title>Description and genomic characterization of Microbulbifer bruguierae sp. nov., isolated from the sediment of mangrove plant Bruguiera sexangula.</title>
        <authorList>
            <person name="Long M."/>
        </authorList>
    </citation>
    <scope>NUCLEOTIDE SEQUENCE [LARGE SCALE GENOMIC DNA]</scope>
    <source>
        <strain evidence="8 9">H12</strain>
    </source>
</reference>
<feature type="transmembrane region" description="Helical" evidence="6">
    <location>
        <begin position="157"/>
        <end position="177"/>
    </location>
</feature>
<feature type="transmembrane region" description="Helical" evidence="6">
    <location>
        <begin position="7"/>
        <end position="27"/>
    </location>
</feature>
<evidence type="ECO:0000256" key="6">
    <source>
        <dbReference type="SAM" id="Phobius"/>
    </source>
</evidence>
<dbReference type="PRINTS" id="PR01035">
    <property type="entry name" value="TCRTETA"/>
</dbReference>
<dbReference type="Gene3D" id="1.20.1250.20">
    <property type="entry name" value="MFS general substrate transporter like domains"/>
    <property type="match status" value="1"/>
</dbReference>
<organism evidence="8 9">
    <name type="scientific">Microbulbifer bruguierae</name>
    <dbReference type="NCBI Taxonomy" id="3029061"/>
    <lineage>
        <taxon>Bacteria</taxon>
        <taxon>Pseudomonadati</taxon>
        <taxon>Pseudomonadota</taxon>
        <taxon>Gammaproteobacteria</taxon>
        <taxon>Cellvibrionales</taxon>
        <taxon>Microbulbiferaceae</taxon>
        <taxon>Microbulbifer</taxon>
    </lineage>
</organism>
<keyword evidence="4 6" id="KW-1133">Transmembrane helix</keyword>
<protein>
    <submittedName>
        <fullName evidence="8">MFS transporter</fullName>
    </submittedName>
</protein>
<feature type="transmembrane region" description="Helical" evidence="6">
    <location>
        <begin position="360"/>
        <end position="380"/>
    </location>
</feature>
<dbReference type="Proteomes" id="UP001236500">
    <property type="component" value="Chromosome"/>
</dbReference>
<evidence type="ECO:0000313" key="8">
    <source>
        <dbReference type="EMBL" id="WGL16832.1"/>
    </source>
</evidence>
<feature type="transmembrane region" description="Helical" evidence="6">
    <location>
        <begin position="33"/>
        <end position="54"/>
    </location>
</feature>
<keyword evidence="5 6" id="KW-0472">Membrane</keyword>
<dbReference type="RefSeq" id="WP_280320652.1">
    <property type="nucleotide sequence ID" value="NZ_CP118605.1"/>
</dbReference>
<dbReference type="InterPro" id="IPR011701">
    <property type="entry name" value="MFS"/>
</dbReference>
<dbReference type="Pfam" id="PF07690">
    <property type="entry name" value="MFS_1"/>
    <property type="match status" value="1"/>
</dbReference>
<proteinExistence type="predicted"/>
<dbReference type="InterPro" id="IPR036259">
    <property type="entry name" value="MFS_trans_sf"/>
</dbReference>
<feature type="transmembrane region" description="Helical" evidence="6">
    <location>
        <begin position="263"/>
        <end position="283"/>
    </location>
</feature>
<evidence type="ECO:0000256" key="5">
    <source>
        <dbReference type="ARBA" id="ARBA00023136"/>
    </source>
</evidence>
<accession>A0ABY8NGI3</accession>
<dbReference type="PANTHER" id="PTHR23504">
    <property type="entry name" value="MAJOR FACILITATOR SUPERFAMILY DOMAIN-CONTAINING PROTEIN 10"/>
    <property type="match status" value="1"/>
</dbReference>
<evidence type="ECO:0000256" key="4">
    <source>
        <dbReference type="ARBA" id="ARBA00022989"/>
    </source>
</evidence>
<dbReference type="PROSITE" id="PS50850">
    <property type="entry name" value="MFS"/>
    <property type="match status" value="1"/>
</dbReference>
<feature type="transmembrane region" description="Helical" evidence="6">
    <location>
        <begin position="386"/>
        <end position="406"/>
    </location>
</feature>
<evidence type="ECO:0000256" key="3">
    <source>
        <dbReference type="ARBA" id="ARBA00022692"/>
    </source>
</evidence>
<dbReference type="PANTHER" id="PTHR23504:SF15">
    <property type="entry name" value="MAJOR FACILITATOR SUPERFAMILY (MFS) PROFILE DOMAIN-CONTAINING PROTEIN"/>
    <property type="match status" value="1"/>
</dbReference>
<evidence type="ECO:0000256" key="2">
    <source>
        <dbReference type="ARBA" id="ARBA00022448"/>
    </source>
</evidence>
<gene>
    <name evidence="8" type="ORF">PVT68_00690</name>
</gene>
<feature type="transmembrane region" description="Helical" evidence="6">
    <location>
        <begin position="226"/>
        <end position="251"/>
    </location>
</feature>
<feature type="transmembrane region" description="Helical" evidence="6">
    <location>
        <begin position="124"/>
        <end position="145"/>
    </location>
</feature>
<dbReference type="EMBL" id="CP118605">
    <property type="protein sequence ID" value="WGL16832.1"/>
    <property type="molecule type" value="Genomic_DNA"/>
</dbReference>
<feature type="transmembrane region" description="Helical" evidence="6">
    <location>
        <begin position="295"/>
        <end position="314"/>
    </location>
</feature>
<feature type="transmembrane region" description="Helical" evidence="6">
    <location>
        <begin position="66"/>
        <end position="89"/>
    </location>
</feature>
<evidence type="ECO:0000259" key="7">
    <source>
        <dbReference type="PROSITE" id="PS50850"/>
    </source>
</evidence>
<comment type="subcellular location">
    <subcellularLocation>
        <location evidence="1">Membrane</location>
        <topology evidence="1">Multi-pass membrane protein</topology>
    </subcellularLocation>
</comment>
<keyword evidence="9" id="KW-1185">Reference proteome</keyword>
<name>A0ABY8NGI3_9GAMM</name>
<dbReference type="SUPFAM" id="SSF103473">
    <property type="entry name" value="MFS general substrate transporter"/>
    <property type="match status" value="1"/>
</dbReference>
<dbReference type="CDD" id="cd17330">
    <property type="entry name" value="MFS_SLC46_TetA_like"/>
    <property type="match status" value="1"/>
</dbReference>
<keyword evidence="3 6" id="KW-0812">Transmembrane</keyword>
<sequence>MKIAFFVVLLDMIGFGIMLPILAYYALQLGADASTATFCMALYVFGMFIGTPVWGRLSDRFGRKPILAISLVGSVLGYIVLAFATEVWMVGVSRLFSGLMAGNLSVAQAYVADVTDEKDRAKGMGMLGAAFGLSFILGPLLGGVLAGDSFEDANLRLPAMISALLSASALLCVLLFLRESRPEPDTAANDAVTNEAVGNDAVGNESAAATNSYGDFLRWLFSSQPLLLLLFIAMAVYNVAAGLVESVFPIWAEATGIADGPQGLVPILLVAGLAMVVMQGGAIGPLSRRFGEARLVVTGSVVFGLAVLGLTLAGSASSSVGATGALVVQAIGAALVITSMQSLVSKQALANNRGAVMGSYSALGTLGRGIGTAVTGALFSGVHLHASYYLGALCMIPLLAIALWVVRAQLATGARVTGSVTDKGLNVDHSTSV</sequence>
<keyword evidence="2" id="KW-0813">Transport</keyword>
<dbReference type="InterPro" id="IPR020846">
    <property type="entry name" value="MFS_dom"/>
</dbReference>
<feature type="domain" description="Major facilitator superfamily (MFS) profile" evidence="7">
    <location>
        <begin position="1"/>
        <end position="409"/>
    </location>
</feature>
<evidence type="ECO:0000313" key="9">
    <source>
        <dbReference type="Proteomes" id="UP001236500"/>
    </source>
</evidence>
<evidence type="ECO:0000256" key="1">
    <source>
        <dbReference type="ARBA" id="ARBA00004141"/>
    </source>
</evidence>
<feature type="transmembrane region" description="Helical" evidence="6">
    <location>
        <begin position="320"/>
        <end position="339"/>
    </location>
</feature>